<proteinExistence type="predicted"/>
<gene>
    <name evidence="1" type="ORF">UFOPK2958_01090</name>
</gene>
<dbReference type="EMBL" id="CAFAAB010000132">
    <property type="protein sequence ID" value="CAB4789829.1"/>
    <property type="molecule type" value="Genomic_DNA"/>
</dbReference>
<reference evidence="1" key="1">
    <citation type="submission" date="2020-05" db="EMBL/GenBank/DDBJ databases">
        <authorList>
            <person name="Chiriac C."/>
            <person name="Salcher M."/>
            <person name="Ghai R."/>
            <person name="Kavagutti S V."/>
        </authorList>
    </citation>
    <scope>NUCLEOTIDE SEQUENCE</scope>
</reference>
<protein>
    <submittedName>
        <fullName evidence="1">Unannotated protein</fullName>
    </submittedName>
</protein>
<name>A0A6J6X063_9ZZZZ</name>
<dbReference type="AlphaFoldDB" id="A0A6J6X063"/>
<accession>A0A6J6X063</accession>
<organism evidence="1">
    <name type="scientific">freshwater metagenome</name>
    <dbReference type="NCBI Taxonomy" id="449393"/>
    <lineage>
        <taxon>unclassified sequences</taxon>
        <taxon>metagenomes</taxon>
        <taxon>ecological metagenomes</taxon>
    </lineage>
</organism>
<evidence type="ECO:0000313" key="1">
    <source>
        <dbReference type="EMBL" id="CAB4789829.1"/>
    </source>
</evidence>
<sequence length="51" mass="5533">MKIPRIAMAIVAVLVVAGAALFITNGNTNRSTHNSTDVMFAQMMIPHHSRP</sequence>